<dbReference type="InterPro" id="IPR036388">
    <property type="entry name" value="WH-like_DNA-bd_sf"/>
</dbReference>
<dbReference type="Pfam" id="PF01035">
    <property type="entry name" value="DNA_binding_1"/>
    <property type="match status" value="1"/>
</dbReference>
<dbReference type="AlphaFoldDB" id="A8A8Y5"/>
<dbReference type="EMBL" id="CP000816">
    <property type="protein sequence ID" value="ABU81387.1"/>
    <property type="molecule type" value="Genomic_DNA"/>
</dbReference>
<dbReference type="eggNOG" id="arCOG02724">
    <property type="taxonomic scope" value="Archaea"/>
</dbReference>
<dbReference type="STRING" id="453591.Igni_0203"/>
<sequence length="102" mass="11381">MLRRLELLKELLLLIPLGKVTTYSSLASLLGTHPRAVGAMLARNEDLVVYPCHRVVMSDGRLGGYALGKEFKRRLLELEGVKFCGPERVCKESVVDLKELLS</sequence>
<dbReference type="GO" id="GO:0008168">
    <property type="term" value="F:methyltransferase activity"/>
    <property type="evidence" value="ECO:0007669"/>
    <property type="project" value="UniProtKB-KW"/>
</dbReference>
<dbReference type="Proteomes" id="UP000000262">
    <property type="component" value="Chromosome"/>
</dbReference>
<reference evidence="3 4" key="1">
    <citation type="journal article" date="2008" name="Genome Biol.">
        <title>A genomic analysis of the archaeal system Ignicoccus hospitalis-Nanoarchaeum equitans.</title>
        <authorList>
            <person name="Podar M."/>
            <person name="Anderson I."/>
            <person name="Makarova K.S."/>
            <person name="Elkins J.G."/>
            <person name="Ivanova N."/>
            <person name="Wall M.A."/>
            <person name="Lykidis A."/>
            <person name="Mavromatis K."/>
            <person name="Sun H."/>
            <person name="Hudson M.E."/>
            <person name="Chen W."/>
            <person name="Deciu C."/>
            <person name="Hutchison D."/>
            <person name="Eads J.R."/>
            <person name="Anderson A."/>
            <person name="Fernandes F."/>
            <person name="Szeto E."/>
            <person name="Lapidus A."/>
            <person name="Kyrpides N.C."/>
            <person name="Saier M.H.Jr."/>
            <person name="Richardson P.M."/>
            <person name="Rachel R."/>
            <person name="Huber H."/>
            <person name="Eisen J.A."/>
            <person name="Koonin E.V."/>
            <person name="Keller M."/>
            <person name="Stetter K.O."/>
        </authorList>
    </citation>
    <scope>NUCLEOTIDE SEQUENCE [LARGE SCALE GENOMIC DNA]</scope>
    <source>
        <strain evidence="4">KIN4/I / DSM 18386 / JCM 14125</strain>
    </source>
</reference>
<dbReference type="InterPro" id="IPR036217">
    <property type="entry name" value="MethylDNA_cys_MeTrfase_DNAb"/>
</dbReference>
<accession>A8A8Y5</accession>
<keyword evidence="4" id="KW-1185">Reference proteome</keyword>
<dbReference type="GO" id="GO:0006281">
    <property type="term" value="P:DNA repair"/>
    <property type="evidence" value="ECO:0007669"/>
    <property type="project" value="InterPro"/>
</dbReference>
<keyword evidence="3" id="KW-0808">Transferase</keyword>
<proteinExistence type="predicted"/>
<organism evidence="3 4">
    <name type="scientific">Ignicoccus hospitalis (strain KIN4/I / DSM 18386 / JCM 14125)</name>
    <dbReference type="NCBI Taxonomy" id="453591"/>
    <lineage>
        <taxon>Archaea</taxon>
        <taxon>Thermoproteota</taxon>
        <taxon>Thermoprotei</taxon>
        <taxon>Desulfurococcales</taxon>
        <taxon>Desulfurococcaceae</taxon>
        <taxon>Ignicoccus</taxon>
    </lineage>
</organism>
<dbReference type="KEGG" id="iho:Igni_0203"/>
<dbReference type="SUPFAM" id="SSF46767">
    <property type="entry name" value="Methylated DNA-protein cysteine methyltransferase, C-terminal domain"/>
    <property type="match status" value="1"/>
</dbReference>
<evidence type="ECO:0000313" key="4">
    <source>
        <dbReference type="Proteomes" id="UP000000262"/>
    </source>
</evidence>
<dbReference type="CDD" id="cd06445">
    <property type="entry name" value="ATase"/>
    <property type="match status" value="1"/>
</dbReference>
<protein>
    <submittedName>
        <fullName evidence="3">Methylated-DNA--protein-cysteine methyltransferase</fullName>
    </submittedName>
</protein>
<dbReference type="InterPro" id="IPR014048">
    <property type="entry name" value="MethylDNA_cys_MeTrfase_DNA-bd"/>
</dbReference>
<evidence type="ECO:0000313" key="3">
    <source>
        <dbReference type="EMBL" id="ABU81387.1"/>
    </source>
</evidence>
<evidence type="ECO:0000259" key="2">
    <source>
        <dbReference type="Pfam" id="PF01035"/>
    </source>
</evidence>
<feature type="domain" description="Methylated-DNA-[protein]-cysteine S-methyltransferase DNA binding" evidence="2">
    <location>
        <begin position="10"/>
        <end position="81"/>
    </location>
</feature>
<keyword evidence="1" id="KW-0227">DNA damage</keyword>
<name>A8A8Y5_IGNH4</name>
<dbReference type="Gene3D" id="1.10.10.10">
    <property type="entry name" value="Winged helix-like DNA-binding domain superfamily/Winged helix DNA-binding domain"/>
    <property type="match status" value="1"/>
</dbReference>
<dbReference type="NCBIfam" id="TIGR00589">
    <property type="entry name" value="ogt"/>
    <property type="match status" value="1"/>
</dbReference>
<dbReference type="PhylomeDB" id="A8A8Y5"/>
<keyword evidence="3" id="KW-0489">Methyltransferase</keyword>
<gene>
    <name evidence="3" type="ordered locus">Igni_0203</name>
</gene>
<evidence type="ECO:0000256" key="1">
    <source>
        <dbReference type="ARBA" id="ARBA00022763"/>
    </source>
</evidence>
<dbReference type="PANTHER" id="PTHR10815">
    <property type="entry name" value="METHYLATED-DNA--PROTEIN-CYSTEINE METHYLTRANSFERASE"/>
    <property type="match status" value="1"/>
</dbReference>
<dbReference type="GO" id="GO:0032259">
    <property type="term" value="P:methylation"/>
    <property type="evidence" value="ECO:0007669"/>
    <property type="project" value="UniProtKB-KW"/>
</dbReference>
<dbReference type="PANTHER" id="PTHR10815:SF13">
    <property type="entry name" value="METHYLATED-DNA--PROTEIN-CYSTEINE METHYLTRANSFERASE"/>
    <property type="match status" value="1"/>
</dbReference>
<dbReference type="HOGENOM" id="CLU_000445_52_5_2"/>